<dbReference type="SMART" id="SM00396">
    <property type="entry name" value="ZnF_UBR1"/>
    <property type="match status" value="1"/>
</dbReference>
<feature type="region of interest" description="Disordered" evidence="11">
    <location>
        <begin position="1002"/>
        <end position="1022"/>
    </location>
</feature>
<dbReference type="STRING" id="36087.A0A077Z739"/>
<evidence type="ECO:0000256" key="7">
    <source>
        <dbReference type="ARBA" id="ARBA00022833"/>
    </source>
</evidence>
<keyword evidence="7 10" id="KW-0862">Zinc</keyword>
<dbReference type="InterPro" id="IPR003126">
    <property type="entry name" value="Znf_UBR"/>
</dbReference>
<dbReference type="PANTHER" id="PTHR21497">
    <property type="entry name" value="UBIQUITIN LIGASE E3 ALPHA-RELATED"/>
    <property type="match status" value="1"/>
</dbReference>
<dbReference type="EC" id="2.3.2.27" evidence="10"/>
<sequence length="1813" mass="205841">MDEHVQSPALVEVISTRVVRDLTLDRSKFEQLYLEICSYLSKHVPQVYNAYDDPAEQQEPSQEINNLIFRPIVELYCGAAKLDFPEFFKRHNIPQLEASHRCNHVFANGEATYSCRGCAADPTCVLCASCFELSAHKKHKYMITTSSGTGYCDCGDPEAWKADPFCQQHEPKKSLPSHEAVASLLPEGTEQRWQMITECLLIYISNVLLSTSLPKPLVAQQSERGFQCVLFNDELHSYESVIYAVMSTLNCSLSVATLYVTRVDRIGRATIYCGDQADCNAIRDRVAGYSAEQSLRPLEVKTIESSFVAHQYFAQALLDWISGKLLYDCPLLLPTFCAVLMGYEGSCCRASKKCLAATLLTSDSFLWKTCRVSVQRLIMSTLLKEARSRKKFSVLFLKLYPELLDLYILDDYSLVVCSISMSVQVFTVKSIAMNLIKSHDALSHIFKALHSRCVEYHTDDGPLTFRREVGIHPVSFIGQCLKDVSYLLTNVPKKDQWDDLLRVKFVKGYRALTMFLKCMQDMEKSVRHIDVHIEWEPIIETAYNLAESSTSLLQLIHEWASSDAKVASLLLRQAACDVAFYLHKQSYRYRWIDFGCKRVSCIAYDSKVDEVSFFSPLQRMLAGFYLNIPLCEVPFNTWKTLFGVEMNPVELIQSALRVQVCCAETSCGMWRRNGRAAAYQEYAFRSFERRAEMYDRDILLLQIAATLMNTDHFVIQLISSFDLQDFLSHNYQETRSEEEGLQAHITERFLQLLIIVLGERWAIGVGNVTKRDILRRSALHVLFQGPATFSKLEQCVSQDRSDNSFEQIVSSIADFKPPTVCAGGTYSLKEEYLVEYNPFYWHYNKKQVAEADKFQTDFRKEKPTHIKACPPPVAPQFTQLFLPVLRILCCDSFLYLLATIFGRATENSQLVTETQLHRALFLVGMALNEESAQLSADPPPAEGVNFTERAGQVCKWKDLNLTQLLERIRVAKLSAMVRSLLDWTFRMLRSIEQRKDATLKGECSSTPVESSKLDLSSEEGESARKRQCRETALLKRQLAMAHIKQMQESFQTKNKLELEETIHLLEGLSYGTETRQVKEQEFAVSLGPKQSITLPFEDSNADCVLCQESDTVKTDGRLMVYAALIQDSSVYRNRRKKRSRDEDIWNYYYTPFSFNSAVHLSTCGHAMHWECWNAYFAGIAQQEQHQGFMWRSSITPTDPPEYLCPLCKRISNTVVPLLPAARELWHSSASKEEFSYKKWQETIVSVINPLSHWADEVVDVRMLRIPWLKKKTLSPGEIMLRIVRPIEEQERSARADGSSATSNDSENSQTVSEGDASDYFSTGELLDERTSSEWKSHSAYKSYYKPGLQLTNDYKTAIAAFVDSVYAMGYIRTSPCSYYVLQTTYQALAYTIRCVESELELENKALFGAFSRSCLTAFPRCVAYLGAAFGQHYLRFTLLQQLKPFLPSRLFEKATKMVPGQPGIPCVLQIDLFTSYVLMTFMMTALSSEESFEAVLPVGGPCEHHLLRLVLSALFLQIFCSSTDDGPPAMDAALAGSADESAFERLRTPLSEWLKLNGPLPMESAPLRHVILREAVRKFLRMVALFQYSLTLIPPPEALKDPSIKDDFPLVCRYLGLPNTLSELVDFLDMDAIKSWCSLHKVRSLMHDRELPRFPIVHPERLINLPLKYDDALAAWASCKCPSLGTVDSATGSVCLVCGKVICTQPYCCKKALGHRLVSNCFFHSLNCSSAIYLYLRISTCQIQVSAPGCRVCLVSAPYVDDHGETDEGLTRSNPLFFNKTMYEHIQLKWMTHSMPEFVVKHTEIGENGLILL</sequence>
<feature type="compositionally biased region" description="Polar residues" evidence="11">
    <location>
        <begin position="1298"/>
        <end position="1312"/>
    </location>
</feature>
<proteinExistence type="inferred from homology"/>
<dbReference type="PROSITE" id="PS51157">
    <property type="entry name" value="ZF_UBR"/>
    <property type="match status" value="1"/>
</dbReference>
<dbReference type="Gene3D" id="2.10.110.30">
    <property type="match status" value="1"/>
</dbReference>
<evidence type="ECO:0000256" key="2">
    <source>
        <dbReference type="ARBA" id="ARBA00004906"/>
    </source>
</evidence>
<evidence type="ECO:0000313" key="13">
    <source>
        <dbReference type="EMBL" id="CDW56257.1"/>
    </source>
</evidence>
<dbReference type="InterPro" id="IPR014719">
    <property type="entry name" value="Ribosomal_bL12_C/ClpS-like"/>
</dbReference>
<keyword evidence="14" id="KW-1185">Reference proteome</keyword>
<dbReference type="Pfam" id="PF18995">
    <property type="entry name" value="PRT6_C"/>
    <property type="match status" value="1"/>
</dbReference>
<accession>A0A077Z739</accession>
<dbReference type="PANTHER" id="PTHR21497:SF24">
    <property type="entry name" value="E3 UBIQUITIN-PROTEIN LIGASE UBR1"/>
    <property type="match status" value="1"/>
</dbReference>
<reference evidence="13" key="2">
    <citation type="submission" date="2014-03" db="EMBL/GenBank/DDBJ databases">
        <title>The whipworm genome and dual-species transcriptomics of an intimate host-pathogen interaction.</title>
        <authorList>
            <person name="Foth B.J."/>
            <person name="Tsai I.J."/>
            <person name="Reid A.J."/>
            <person name="Bancroft A.J."/>
            <person name="Nichol S."/>
            <person name="Tracey A."/>
            <person name="Holroyd N."/>
            <person name="Cotton J.A."/>
            <person name="Stanley E.J."/>
            <person name="Zarowiecki M."/>
            <person name="Liu J.Z."/>
            <person name="Huckvale T."/>
            <person name="Cooper P.J."/>
            <person name="Grencis R.K."/>
            <person name="Berriman M."/>
        </authorList>
    </citation>
    <scope>NUCLEOTIDE SEQUENCE [LARGE SCALE GENOMIC DNA]</scope>
</reference>
<comment type="similarity">
    <text evidence="8 10">Belongs to the E3 ubiquitin-protein ligase UBR1-like family.</text>
</comment>
<reference evidence="13" key="1">
    <citation type="submission" date="2014-01" db="EMBL/GenBank/DDBJ databases">
        <authorList>
            <person name="Aslett M."/>
        </authorList>
    </citation>
    <scope>NUCLEOTIDE SEQUENCE</scope>
</reference>
<evidence type="ECO:0000256" key="1">
    <source>
        <dbReference type="ARBA" id="ARBA00000900"/>
    </source>
</evidence>
<dbReference type="Pfam" id="PF22960">
    <property type="entry name" value="WHD_UBR1"/>
    <property type="match status" value="1"/>
</dbReference>
<name>A0A077Z739_TRITR</name>
<keyword evidence="5 10" id="KW-0863">Zinc-finger</keyword>
<dbReference type="InterPro" id="IPR055194">
    <property type="entry name" value="UBR1-like_WH"/>
</dbReference>
<evidence type="ECO:0000256" key="11">
    <source>
        <dbReference type="SAM" id="MobiDB-lite"/>
    </source>
</evidence>
<dbReference type="Proteomes" id="UP000030665">
    <property type="component" value="Unassembled WGS sequence"/>
</dbReference>
<dbReference type="GO" id="GO:0008270">
    <property type="term" value="F:zinc ion binding"/>
    <property type="evidence" value="ECO:0007669"/>
    <property type="project" value="UniProtKB-UniRule"/>
</dbReference>
<evidence type="ECO:0000256" key="4">
    <source>
        <dbReference type="ARBA" id="ARBA00022723"/>
    </source>
</evidence>
<comment type="catalytic activity">
    <reaction evidence="1 10">
        <text>S-ubiquitinyl-[E2 ubiquitin-conjugating enzyme]-L-cysteine + [acceptor protein]-L-lysine = [E2 ubiquitin-conjugating enzyme]-L-cysteine + N(6)-ubiquitinyl-[acceptor protein]-L-lysine.</text>
        <dbReference type="EC" id="2.3.2.27"/>
    </reaction>
</comment>
<dbReference type="InterPro" id="IPR039164">
    <property type="entry name" value="UBR1-like"/>
</dbReference>
<dbReference type="SUPFAM" id="SSF46785">
    <property type="entry name" value="Winged helix' DNA-binding domain"/>
    <property type="match status" value="1"/>
</dbReference>
<dbReference type="InterPro" id="IPR036390">
    <property type="entry name" value="WH_DNA-bd_sf"/>
</dbReference>
<keyword evidence="3 10" id="KW-0808">Transferase</keyword>
<dbReference type="Pfam" id="PF02207">
    <property type="entry name" value="zf-UBR"/>
    <property type="match status" value="1"/>
</dbReference>
<evidence type="ECO:0000256" key="10">
    <source>
        <dbReference type="RuleBase" id="RU366018"/>
    </source>
</evidence>
<feature type="zinc finger region" description="UBR-type" evidence="9">
    <location>
        <begin position="100"/>
        <end position="171"/>
    </location>
</feature>
<keyword evidence="6 10" id="KW-0833">Ubl conjugation pathway</keyword>
<protein>
    <recommendedName>
        <fullName evidence="10">E3 ubiquitin-protein ligase</fullName>
        <ecNumber evidence="10">2.3.2.27</ecNumber>
    </recommendedName>
</protein>
<dbReference type="Pfam" id="PF02617">
    <property type="entry name" value="ClpS"/>
    <property type="match status" value="1"/>
</dbReference>
<evidence type="ECO:0000259" key="12">
    <source>
        <dbReference type="PROSITE" id="PS51157"/>
    </source>
</evidence>
<dbReference type="OrthoDB" id="26387at2759"/>
<gene>
    <name evidence="13" type="ORF">TTRE_0000453201</name>
</gene>
<organism evidence="13 14">
    <name type="scientific">Trichuris trichiura</name>
    <name type="common">Whipworm</name>
    <name type="synonym">Trichocephalus trichiurus</name>
    <dbReference type="NCBI Taxonomy" id="36087"/>
    <lineage>
        <taxon>Eukaryota</taxon>
        <taxon>Metazoa</taxon>
        <taxon>Ecdysozoa</taxon>
        <taxon>Nematoda</taxon>
        <taxon>Enoplea</taxon>
        <taxon>Dorylaimia</taxon>
        <taxon>Trichinellida</taxon>
        <taxon>Trichuridae</taxon>
        <taxon>Trichuris</taxon>
    </lineage>
</organism>
<evidence type="ECO:0000256" key="5">
    <source>
        <dbReference type="ARBA" id="ARBA00022771"/>
    </source>
</evidence>
<dbReference type="GO" id="GO:0005737">
    <property type="term" value="C:cytoplasm"/>
    <property type="evidence" value="ECO:0007669"/>
    <property type="project" value="TreeGrafter"/>
</dbReference>
<dbReference type="GO" id="GO:0016567">
    <property type="term" value="P:protein ubiquitination"/>
    <property type="evidence" value="ECO:0007669"/>
    <property type="project" value="UniProtKB-UniRule"/>
</dbReference>
<dbReference type="InterPro" id="IPR003769">
    <property type="entry name" value="ClpS_core"/>
</dbReference>
<dbReference type="GO" id="GO:0061630">
    <property type="term" value="F:ubiquitin protein ligase activity"/>
    <property type="evidence" value="ECO:0007669"/>
    <property type="project" value="UniProtKB-UniRule"/>
</dbReference>
<dbReference type="CDD" id="cd19672">
    <property type="entry name" value="UBR-box_UBR1_like"/>
    <property type="match status" value="1"/>
</dbReference>
<dbReference type="EMBL" id="HG806021">
    <property type="protein sequence ID" value="CDW56257.1"/>
    <property type="molecule type" value="Genomic_DNA"/>
</dbReference>
<dbReference type="Gene3D" id="3.30.1390.10">
    <property type="match status" value="1"/>
</dbReference>
<evidence type="ECO:0000313" key="14">
    <source>
        <dbReference type="Proteomes" id="UP000030665"/>
    </source>
</evidence>
<evidence type="ECO:0000256" key="8">
    <source>
        <dbReference type="ARBA" id="ARBA00046341"/>
    </source>
</evidence>
<dbReference type="GO" id="GO:0000151">
    <property type="term" value="C:ubiquitin ligase complex"/>
    <property type="evidence" value="ECO:0007669"/>
    <property type="project" value="TreeGrafter"/>
</dbReference>
<dbReference type="UniPathway" id="UPA00143"/>
<evidence type="ECO:0000256" key="6">
    <source>
        <dbReference type="ARBA" id="ARBA00022786"/>
    </source>
</evidence>
<dbReference type="SUPFAM" id="SSF54736">
    <property type="entry name" value="ClpS-like"/>
    <property type="match status" value="1"/>
</dbReference>
<comment type="pathway">
    <text evidence="2 10">Protein modification; protein ubiquitination.</text>
</comment>
<dbReference type="FunFam" id="2.10.110.30:FF:000001">
    <property type="entry name" value="E3 ubiquitin-protein ligase UBR2 isoform 1"/>
    <property type="match status" value="1"/>
</dbReference>
<feature type="region of interest" description="Disordered" evidence="11">
    <location>
        <begin position="1291"/>
        <end position="1317"/>
    </location>
</feature>
<dbReference type="AlphaFoldDB" id="A0A077Z739"/>
<evidence type="ECO:0000256" key="9">
    <source>
        <dbReference type="PROSITE-ProRule" id="PRU00508"/>
    </source>
</evidence>
<dbReference type="GO" id="GO:0071596">
    <property type="term" value="P:ubiquitin-dependent protein catabolic process via the N-end rule pathway"/>
    <property type="evidence" value="ECO:0007669"/>
    <property type="project" value="UniProtKB-UniRule"/>
</dbReference>
<feature type="domain" description="UBR-type" evidence="12">
    <location>
        <begin position="100"/>
        <end position="171"/>
    </location>
</feature>
<comment type="function">
    <text evidence="10">Ubiquitin ligase protein which is a component of the N-end rule pathway. Recognizes and binds to proteins bearing specific N-terminal residues that are destabilizing according to the N-end rule, leading to their ubiquitination and subsequent degradation.</text>
</comment>
<evidence type="ECO:0000256" key="3">
    <source>
        <dbReference type="ARBA" id="ARBA00022679"/>
    </source>
</evidence>
<dbReference type="InterPro" id="IPR044046">
    <property type="entry name" value="E3_ligase_UBR-like_C"/>
</dbReference>
<keyword evidence="4 10" id="KW-0479">Metal-binding</keyword>